<reference evidence="2 3" key="1">
    <citation type="journal article" date="2017" name="ISME J.">
        <title>Energy and carbon metabolisms in a deep terrestrial subsurface fluid microbial community.</title>
        <authorList>
            <person name="Momper L."/>
            <person name="Jungbluth S.P."/>
            <person name="Lee M.D."/>
            <person name="Amend J.P."/>
        </authorList>
    </citation>
    <scope>NUCLEOTIDE SEQUENCE [LARGE SCALE GENOMIC DNA]</scope>
    <source>
        <strain evidence="2">SURF_17</strain>
    </source>
</reference>
<proteinExistence type="predicted"/>
<dbReference type="EMBL" id="QZKI01000080">
    <property type="protein sequence ID" value="RJP69608.1"/>
    <property type="molecule type" value="Genomic_DNA"/>
</dbReference>
<comment type="caution">
    <text evidence="2">The sequence shown here is derived from an EMBL/GenBank/DDBJ whole genome shotgun (WGS) entry which is preliminary data.</text>
</comment>
<gene>
    <name evidence="2" type="ORF">C4532_10705</name>
</gene>
<dbReference type="InterPro" id="IPR045443">
    <property type="entry name" value="DUF6504"/>
</dbReference>
<accession>A0A419EXR1</accession>
<name>A0A419EXR1_9BACT</name>
<protein>
    <recommendedName>
        <fullName evidence="1">DUF6504 domain-containing protein</fullName>
    </recommendedName>
</protein>
<evidence type="ECO:0000313" key="2">
    <source>
        <dbReference type="EMBL" id="RJP69608.1"/>
    </source>
</evidence>
<evidence type="ECO:0000259" key="1">
    <source>
        <dbReference type="Pfam" id="PF20114"/>
    </source>
</evidence>
<dbReference type="Pfam" id="PF20114">
    <property type="entry name" value="DUF6504"/>
    <property type="match status" value="1"/>
</dbReference>
<dbReference type="AlphaFoldDB" id="A0A419EXR1"/>
<feature type="domain" description="DUF6504" evidence="1">
    <location>
        <begin position="7"/>
        <end position="95"/>
    </location>
</feature>
<sequence length="98" mass="12088">MLKKKMQVYSEKIEVTTEGEPLRPTSFTWREQNFKIERILRSWQDWKFPAGAPHRKTWRLRRHRTYFVVEATDGRTFEIYMDRKPPEPTWILYRELGN</sequence>
<dbReference type="Proteomes" id="UP000285961">
    <property type="component" value="Unassembled WGS sequence"/>
</dbReference>
<organism evidence="2 3">
    <name type="scientific">Candidatus Abyssobacteria bacterium SURF_17</name>
    <dbReference type="NCBI Taxonomy" id="2093361"/>
    <lineage>
        <taxon>Bacteria</taxon>
        <taxon>Pseudomonadati</taxon>
        <taxon>Candidatus Hydrogenedentota</taxon>
        <taxon>Candidatus Abyssobacteria</taxon>
    </lineage>
</organism>
<evidence type="ECO:0000313" key="3">
    <source>
        <dbReference type="Proteomes" id="UP000285961"/>
    </source>
</evidence>